<keyword evidence="3 5" id="KW-0238">DNA-binding</keyword>
<dbReference type="Pfam" id="PF13977">
    <property type="entry name" value="TetR_C_6"/>
    <property type="match status" value="1"/>
</dbReference>
<keyword evidence="1" id="KW-0678">Repressor</keyword>
<accession>A0ABN1YER2</accession>
<organism evidence="7 8">
    <name type="scientific">Kitasatospora putterlickiae</name>
    <dbReference type="NCBI Taxonomy" id="221725"/>
    <lineage>
        <taxon>Bacteria</taxon>
        <taxon>Bacillati</taxon>
        <taxon>Actinomycetota</taxon>
        <taxon>Actinomycetes</taxon>
        <taxon>Kitasatosporales</taxon>
        <taxon>Streptomycetaceae</taxon>
        <taxon>Kitasatospora</taxon>
    </lineage>
</organism>
<evidence type="ECO:0000313" key="8">
    <source>
        <dbReference type="Proteomes" id="UP001499863"/>
    </source>
</evidence>
<keyword evidence="8" id="KW-1185">Reference proteome</keyword>
<evidence type="ECO:0000259" key="6">
    <source>
        <dbReference type="PROSITE" id="PS50977"/>
    </source>
</evidence>
<keyword evidence="4" id="KW-0804">Transcription</keyword>
<evidence type="ECO:0000256" key="2">
    <source>
        <dbReference type="ARBA" id="ARBA00023015"/>
    </source>
</evidence>
<feature type="domain" description="HTH tetR-type" evidence="6">
    <location>
        <begin position="9"/>
        <end position="69"/>
    </location>
</feature>
<dbReference type="SUPFAM" id="SSF46689">
    <property type="entry name" value="Homeodomain-like"/>
    <property type="match status" value="1"/>
</dbReference>
<proteinExistence type="predicted"/>
<dbReference type="PROSITE" id="PS50977">
    <property type="entry name" value="HTH_TETR_2"/>
    <property type="match status" value="1"/>
</dbReference>
<name>A0ABN1YER2_9ACTN</name>
<feature type="DNA-binding region" description="H-T-H motif" evidence="5">
    <location>
        <begin position="32"/>
        <end position="51"/>
    </location>
</feature>
<dbReference type="InterPro" id="IPR036271">
    <property type="entry name" value="Tet_transcr_reg_TetR-rel_C_sf"/>
</dbReference>
<dbReference type="Pfam" id="PF00440">
    <property type="entry name" value="TetR_N"/>
    <property type="match status" value="1"/>
</dbReference>
<dbReference type="Gene3D" id="1.10.357.10">
    <property type="entry name" value="Tetracycline Repressor, domain 2"/>
    <property type="match status" value="1"/>
</dbReference>
<dbReference type="InterPro" id="IPR001647">
    <property type="entry name" value="HTH_TetR"/>
</dbReference>
<dbReference type="InterPro" id="IPR039538">
    <property type="entry name" value="BetI_C"/>
</dbReference>
<gene>
    <name evidence="7" type="ORF">GCM10009639_57720</name>
</gene>
<sequence length="207" mass="22511">MSGGYAKGRARRAAIIQTAAEHFAQRGFRAVTILDLAAACDISRAGLLRYFPDKDALLQAVLEDRDRLDRERFQPYTRLGGGLGVLRGMVDLAGHNELVPGLIELFVRLSGEASDPEHPAHPHFAERYARIRRGTAHALRAAGEAGHLRDDVDPEEAAVRLTALMDGLQAQWLFDRSVDMARHVRAAVLALLTEPGAAAFDALTPTG</sequence>
<dbReference type="InterPro" id="IPR050109">
    <property type="entry name" value="HTH-type_TetR-like_transc_reg"/>
</dbReference>
<evidence type="ECO:0000256" key="3">
    <source>
        <dbReference type="ARBA" id="ARBA00023125"/>
    </source>
</evidence>
<dbReference type="PANTHER" id="PTHR30055">
    <property type="entry name" value="HTH-TYPE TRANSCRIPTIONAL REGULATOR RUTR"/>
    <property type="match status" value="1"/>
</dbReference>
<evidence type="ECO:0000256" key="5">
    <source>
        <dbReference type="PROSITE-ProRule" id="PRU00335"/>
    </source>
</evidence>
<dbReference type="PRINTS" id="PR00455">
    <property type="entry name" value="HTHTETR"/>
</dbReference>
<protein>
    <submittedName>
        <fullName evidence="7">TetR/AcrR family transcriptional regulator</fullName>
    </submittedName>
</protein>
<evidence type="ECO:0000256" key="1">
    <source>
        <dbReference type="ARBA" id="ARBA00022491"/>
    </source>
</evidence>
<evidence type="ECO:0000256" key="4">
    <source>
        <dbReference type="ARBA" id="ARBA00023163"/>
    </source>
</evidence>
<dbReference type="Gene3D" id="1.10.10.60">
    <property type="entry name" value="Homeodomain-like"/>
    <property type="match status" value="1"/>
</dbReference>
<evidence type="ECO:0000313" key="7">
    <source>
        <dbReference type="EMBL" id="GAA1408144.1"/>
    </source>
</evidence>
<dbReference type="InterPro" id="IPR009057">
    <property type="entry name" value="Homeodomain-like_sf"/>
</dbReference>
<keyword evidence="2" id="KW-0805">Transcription regulation</keyword>
<reference evidence="7 8" key="1">
    <citation type="journal article" date="2019" name="Int. J. Syst. Evol. Microbiol.">
        <title>The Global Catalogue of Microorganisms (GCM) 10K type strain sequencing project: providing services to taxonomists for standard genome sequencing and annotation.</title>
        <authorList>
            <consortium name="The Broad Institute Genomics Platform"/>
            <consortium name="The Broad Institute Genome Sequencing Center for Infectious Disease"/>
            <person name="Wu L."/>
            <person name="Ma J."/>
        </authorList>
    </citation>
    <scope>NUCLEOTIDE SEQUENCE [LARGE SCALE GENOMIC DNA]</scope>
    <source>
        <strain evidence="7 8">JCM 12393</strain>
    </source>
</reference>
<comment type="caution">
    <text evidence="7">The sequence shown here is derived from an EMBL/GenBank/DDBJ whole genome shotgun (WGS) entry which is preliminary data.</text>
</comment>
<dbReference type="PANTHER" id="PTHR30055:SF234">
    <property type="entry name" value="HTH-TYPE TRANSCRIPTIONAL REGULATOR BETI"/>
    <property type="match status" value="1"/>
</dbReference>
<dbReference type="EMBL" id="BAAAKJ010000333">
    <property type="protein sequence ID" value="GAA1408144.1"/>
    <property type="molecule type" value="Genomic_DNA"/>
</dbReference>
<dbReference type="Proteomes" id="UP001499863">
    <property type="component" value="Unassembled WGS sequence"/>
</dbReference>
<dbReference type="SUPFAM" id="SSF48498">
    <property type="entry name" value="Tetracyclin repressor-like, C-terminal domain"/>
    <property type="match status" value="1"/>
</dbReference>